<dbReference type="OrthoDB" id="3795517at2759"/>
<name>A0A6A6RDI7_9PEZI</name>
<accession>A0A6A6RDI7</accession>
<evidence type="ECO:0000313" key="3">
    <source>
        <dbReference type="Proteomes" id="UP000799750"/>
    </source>
</evidence>
<sequence length="468" mass="52993">MGPFSERWCIDPRLLGSNPPKFIPLKESDAVYHITHASPVAHSVPRPMTGFMRQALADDDDTTTGFNSPRNCSEPDRKRQKREELDTPGAQNNENGGRARGYDYMKSAPHKNHSLDLNISVTAVELIALLPHSILSWPIANRLVQNGMTYKLHQYIARRHRAGSVLDSSATIDEIADEDDKLYSVNSILAGYQHAMRAGPDPTNPMADWTRSRHPMLVPNITFDPNNVSLSRVRTRAETHSKIYRPPRSIPLESLATGMKKLPQGADAADLTRAIHFAQQHPGRYFFPNDVEAVVRHIGRVVVTSENTDAACIRRWLPRMQNFRDEASRLRHEGPKEHRNRRRSSMQMSPTPFQHEPAQSSTGPSLTPTINFTKPQKWSPVLEAHSAPKIPQEWIPKGEIAPDIKEAQTFPEHPSLLHDAPDPNQEDHSFRSLCIKVSKHPYLWHMDWPDSSEGLDMVLEYMRDHPAP</sequence>
<gene>
    <name evidence="2" type="ORF">BU16DRAFT_576470</name>
</gene>
<dbReference type="Proteomes" id="UP000799750">
    <property type="component" value="Unassembled WGS sequence"/>
</dbReference>
<protein>
    <submittedName>
        <fullName evidence="2">Uncharacterized protein</fullName>
    </submittedName>
</protein>
<keyword evidence="3" id="KW-1185">Reference proteome</keyword>
<feature type="region of interest" description="Disordered" evidence="1">
    <location>
        <begin position="327"/>
        <end position="371"/>
    </location>
</feature>
<feature type="compositionally biased region" description="Basic and acidic residues" evidence="1">
    <location>
        <begin position="73"/>
        <end position="85"/>
    </location>
</feature>
<feature type="region of interest" description="Disordered" evidence="1">
    <location>
        <begin position="59"/>
        <end position="107"/>
    </location>
</feature>
<reference evidence="2" key="1">
    <citation type="journal article" date="2020" name="Stud. Mycol.">
        <title>101 Dothideomycetes genomes: a test case for predicting lifestyles and emergence of pathogens.</title>
        <authorList>
            <person name="Haridas S."/>
            <person name="Albert R."/>
            <person name="Binder M."/>
            <person name="Bloem J."/>
            <person name="Labutti K."/>
            <person name="Salamov A."/>
            <person name="Andreopoulos B."/>
            <person name="Baker S."/>
            <person name="Barry K."/>
            <person name="Bills G."/>
            <person name="Bluhm B."/>
            <person name="Cannon C."/>
            <person name="Castanera R."/>
            <person name="Culley D."/>
            <person name="Daum C."/>
            <person name="Ezra D."/>
            <person name="Gonzalez J."/>
            <person name="Henrissat B."/>
            <person name="Kuo A."/>
            <person name="Liang C."/>
            <person name="Lipzen A."/>
            <person name="Lutzoni F."/>
            <person name="Magnuson J."/>
            <person name="Mondo S."/>
            <person name="Nolan M."/>
            <person name="Ohm R."/>
            <person name="Pangilinan J."/>
            <person name="Park H.-J."/>
            <person name="Ramirez L."/>
            <person name="Alfaro M."/>
            <person name="Sun H."/>
            <person name="Tritt A."/>
            <person name="Yoshinaga Y."/>
            <person name="Zwiers L.-H."/>
            <person name="Turgeon B."/>
            <person name="Goodwin S."/>
            <person name="Spatafora J."/>
            <person name="Crous P."/>
            <person name="Grigoriev I."/>
        </authorList>
    </citation>
    <scope>NUCLEOTIDE SEQUENCE</scope>
    <source>
        <strain evidence="2">CBS 269.34</strain>
    </source>
</reference>
<evidence type="ECO:0000256" key="1">
    <source>
        <dbReference type="SAM" id="MobiDB-lite"/>
    </source>
</evidence>
<dbReference type="AlphaFoldDB" id="A0A6A6RDI7"/>
<feature type="compositionally biased region" description="Basic and acidic residues" evidence="1">
    <location>
        <begin position="327"/>
        <end position="337"/>
    </location>
</feature>
<feature type="compositionally biased region" description="Polar residues" evidence="1">
    <location>
        <begin position="345"/>
        <end position="371"/>
    </location>
</feature>
<organism evidence="2 3">
    <name type="scientific">Lophium mytilinum</name>
    <dbReference type="NCBI Taxonomy" id="390894"/>
    <lineage>
        <taxon>Eukaryota</taxon>
        <taxon>Fungi</taxon>
        <taxon>Dikarya</taxon>
        <taxon>Ascomycota</taxon>
        <taxon>Pezizomycotina</taxon>
        <taxon>Dothideomycetes</taxon>
        <taxon>Pleosporomycetidae</taxon>
        <taxon>Mytilinidiales</taxon>
        <taxon>Mytilinidiaceae</taxon>
        <taxon>Lophium</taxon>
    </lineage>
</organism>
<proteinExistence type="predicted"/>
<evidence type="ECO:0000313" key="2">
    <source>
        <dbReference type="EMBL" id="KAF2502466.1"/>
    </source>
</evidence>
<dbReference type="EMBL" id="MU004181">
    <property type="protein sequence ID" value="KAF2502466.1"/>
    <property type="molecule type" value="Genomic_DNA"/>
</dbReference>